<evidence type="ECO:0000313" key="6">
    <source>
        <dbReference type="Proteomes" id="UP000617628"/>
    </source>
</evidence>
<dbReference type="GO" id="GO:0004806">
    <property type="term" value="F:triacylglycerol lipase activity"/>
    <property type="evidence" value="ECO:0007669"/>
    <property type="project" value="TreeGrafter"/>
</dbReference>
<feature type="signal peptide" evidence="3">
    <location>
        <begin position="1"/>
        <end position="24"/>
    </location>
</feature>
<evidence type="ECO:0000256" key="3">
    <source>
        <dbReference type="SAM" id="SignalP"/>
    </source>
</evidence>
<evidence type="ECO:0000256" key="1">
    <source>
        <dbReference type="ARBA" id="ARBA00010515"/>
    </source>
</evidence>
<dbReference type="PANTHER" id="PTHR48081:SF30">
    <property type="entry name" value="ACETYL-HYDROLASE LIPR-RELATED"/>
    <property type="match status" value="1"/>
</dbReference>
<evidence type="ECO:0000313" key="5">
    <source>
        <dbReference type="EMBL" id="MBK1879645.1"/>
    </source>
</evidence>
<dbReference type="PANTHER" id="PTHR48081">
    <property type="entry name" value="AB HYDROLASE SUPERFAMILY PROTEIN C4A8.06C"/>
    <property type="match status" value="1"/>
</dbReference>
<accession>A0A934S1W2</accession>
<dbReference type="SUPFAM" id="SSF53474">
    <property type="entry name" value="alpha/beta-Hydrolases"/>
    <property type="match status" value="1"/>
</dbReference>
<dbReference type="EMBL" id="JAENIL010000053">
    <property type="protein sequence ID" value="MBK1879645.1"/>
    <property type="molecule type" value="Genomic_DNA"/>
</dbReference>
<feature type="chain" id="PRO_5037050246" evidence="3">
    <location>
        <begin position="25"/>
        <end position="302"/>
    </location>
</feature>
<evidence type="ECO:0000256" key="2">
    <source>
        <dbReference type="ARBA" id="ARBA00022801"/>
    </source>
</evidence>
<keyword evidence="3" id="KW-0732">Signal</keyword>
<evidence type="ECO:0000259" key="4">
    <source>
        <dbReference type="Pfam" id="PF20434"/>
    </source>
</evidence>
<feature type="domain" description="BD-FAE-like" evidence="4">
    <location>
        <begin position="57"/>
        <end position="165"/>
    </location>
</feature>
<comment type="caution">
    <text evidence="5">The sequence shown here is derived from an EMBL/GenBank/DDBJ whole genome shotgun (WGS) entry which is preliminary data.</text>
</comment>
<dbReference type="Proteomes" id="UP000617628">
    <property type="component" value="Unassembled WGS sequence"/>
</dbReference>
<dbReference type="Gene3D" id="3.40.50.1820">
    <property type="entry name" value="alpha/beta hydrolase"/>
    <property type="match status" value="1"/>
</dbReference>
<dbReference type="RefSeq" id="WP_200357859.1">
    <property type="nucleotide sequence ID" value="NZ_JAENIL010000053.1"/>
</dbReference>
<keyword evidence="2 5" id="KW-0378">Hydrolase</keyword>
<gene>
    <name evidence="5" type="ORF">JIN87_22355</name>
</gene>
<dbReference type="Pfam" id="PF20434">
    <property type="entry name" value="BD-FAE"/>
    <property type="match status" value="1"/>
</dbReference>
<organism evidence="5 6">
    <name type="scientific">Pelagicoccus mobilis</name>
    <dbReference type="NCBI Taxonomy" id="415221"/>
    <lineage>
        <taxon>Bacteria</taxon>
        <taxon>Pseudomonadati</taxon>
        <taxon>Verrucomicrobiota</taxon>
        <taxon>Opitutia</taxon>
        <taxon>Puniceicoccales</taxon>
        <taxon>Pelagicoccaceae</taxon>
        <taxon>Pelagicoccus</taxon>
    </lineage>
</organism>
<sequence length="302" mass="33070">MNRNRSIIGMVVMLALVCSGGASEFSDEIWASYKAGALEPTEIFRVREGVELHYFAPANARAPGNNVAHIYIHGGSFRGGSPRGFYRWSRYLAEHGVSAFALKYRLLDRKKRGKPTICVEDAKSAMRWLRANAEKLGVDPERIAVGGNSAGGHLAAALATLEGHNHPADDLSIKTTPNLLLLGSPALDLGGYFGKDISPVHNLNENLPNTIAIIGDSDRVIPMKTMEIFGLGVIDAGSDFEWWVFPGKGHGLTAQNKSYLTPELMHIYFSYFNFLAQNGYVDEPLPAGDEVRTLIQQRKLGE</sequence>
<dbReference type="InterPro" id="IPR029058">
    <property type="entry name" value="AB_hydrolase_fold"/>
</dbReference>
<comment type="similarity">
    <text evidence="1">Belongs to the 'GDXG' lipolytic enzyme family.</text>
</comment>
<dbReference type="AlphaFoldDB" id="A0A934S1W2"/>
<keyword evidence="6" id="KW-1185">Reference proteome</keyword>
<dbReference type="InterPro" id="IPR049492">
    <property type="entry name" value="BD-FAE-like_dom"/>
</dbReference>
<proteinExistence type="inferred from homology"/>
<dbReference type="InterPro" id="IPR050300">
    <property type="entry name" value="GDXG_lipolytic_enzyme"/>
</dbReference>
<protein>
    <submittedName>
        <fullName evidence="5">Alpha/beta hydrolase</fullName>
    </submittedName>
</protein>
<name>A0A934S1W2_9BACT</name>
<reference evidence="5" key="1">
    <citation type="submission" date="2021-01" db="EMBL/GenBank/DDBJ databases">
        <title>Modified the classification status of verrucomicrobia.</title>
        <authorList>
            <person name="Feng X."/>
        </authorList>
    </citation>
    <scope>NUCLEOTIDE SEQUENCE</scope>
    <source>
        <strain evidence="5">KCTC 13126</strain>
    </source>
</reference>